<dbReference type="Pfam" id="PF20566">
    <property type="entry name" value="Eap1"/>
    <property type="match status" value="1"/>
</dbReference>
<feature type="region of interest" description="Disordered" evidence="1">
    <location>
        <begin position="142"/>
        <end position="425"/>
    </location>
</feature>
<feature type="compositionally biased region" description="Basic and acidic residues" evidence="1">
    <location>
        <begin position="758"/>
        <end position="770"/>
    </location>
</feature>
<sequence>MIRAHCDRAEAESWPVRRCDESDPARARIEQVEKLLLRRTSPLRRTLLPDLCLITSRNLPVLPLLVAPRIYKQVHQHTGPKPLASQPSSSKLTPCLDHIERHILSQYYNIINLLLDAMALRYTSDDLLYLRDSPLCVKPNSLPPAEDWMGPSPDTFRNNQGTGKNGVERARNGDSSLADQTNRRPGVERHASRNTANAEGIILGPPRTTFSSSTLARGTKPFDNEKPFATYRRNGDGENDRFNERERGDRDRDLRGNFRRRGDGDQDSDGWSTVKPRKSFGHEGAERFNGRMGGGDRNDRFGGERRPRDNQEETTDRPKRSNFGEFSKDKEADDGEKPRRNGLNRNKTEEPPWNRGNNGDNEPPPTRERFDRAKSWRERAAPPEDQPADEKPRNRNLGRWDRDQRQEREPEWFDEPVEEKPQAHSIQDLQKFMESMKAQRRGDAPAEQTSVPNINTSMRDAAFEAEAAKVKSAPAVEMGPDQFFAKYASTPGADTENPLELPKEPASAKPKGGSRFGSFFASQQGRQTEPSTPAVAPPAPEPNPLLFFGGAPQAAPAPASHAPSLPLGNLGGTDDRAAFENILLKLKKQHITSSTPPSGGYPAPTQQERGPQSSIASPGPYPPFGLEHREGPPSRGPPPPQEIHGPRQQPPSYLPQGPMGSEGQLLQNLIAQRQPMASQTAGREQAQTRNSQTEFLMSLMQSGRNAPEAQRTEPLIRMPQPSRPAQIPQTPDREPDFQRERGGSQQQGRPQGPPGFFDEPHIRHEQDNRRQQPTQILQRPGPMGLDQLQPNWIQAGGQQLPPGPGRTMIPPPPGLAGNPRNPPMPGMFPPGFPPMGAFPPDGMRGMGPPPGLFGGPPPPGFIPPGMGAGFHGGPEALAYAFDARGMPPPGAGSFRRN</sequence>
<feature type="compositionally biased region" description="Basic and acidic residues" evidence="1">
    <location>
        <begin position="233"/>
        <end position="264"/>
    </location>
</feature>
<name>A0ABR2UGW1_9PEZI</name>
<reference evidence="2 3" key="1">
    <citation type="journal article" date="2024" name="J. Plant Pathol.">
        <title>Sequence and assembly of the genome of Seiridium unicorne, isolate CBS 538.82, causal agent of cypress canker disease.</title>
        <authorList>
            <person name="Scali E."/>
            <person name="Rocca G.D."/>
            <person name="Danti R."/>
            <person name="Garbelotto M."/>
            <person name="Barberini S."/>
            <person name="Baroncelli R."/>
            <person name="Emiliani G."/>
        </authorList>
    </citation>
    <scope>NUCLEOTIDE SEQUENCE [LARGE SCALE GENOMIC DNA]</scope>
    <source>
        <strain evidence="2 3">BM-138-508</strain>
    </source>
</reference>
<feature type="region of interest" description="Disordered" evidence="1">
    <location>
        <begin position="589"/>
        <end position="787"/>
    </location>
</feature>
<dbReference type="EMBL" id="JARVKF010000433">
    <property type="protein sequence ID" value="KAK9413852.1"/>
    <property type="molecule type" value="Genomic_DNA"/>
</dbReference>
<feature type="region of interest" description="Disordered" evidence="1">
    <location>
        <begin position="486"/>
        <end position="574"/>
    </location>
</feature>
<dbReference type="InterPro" id="IPR046784">
    <property type="entry name" value="Eap1"/>
</dbReference>
<feature type="compositionally biased region" description="Basic and acidic residues" evidence="1">
    <location>
        <begin position="326"/>
        <end position="339"/>
    </location>
</feature>
<feature type="compositionally biased region" description="Basic and acidic residues" evidence="1">
    <location>
        <begin position="365"/>
        <end position="411"/>
    </location>
</feature>
<feature type="region of interest" description="Disordered" evidence="1">
    <location>
        <begin position="808"/>
        <end position="868"/>
    </location>
</feature>
<feature type="compositionally biased region" description="Low complexity" evidence="1">
    <location>
        <begin position="551"/>
        <end position="567"/>
    </location>
</feature>
<feature type="compositionally biased region" description="Basic and acidic residues" evidence="1">
    <location>
        <begin position="280"/>
        <end position="319"/>
    </location>
</feature>
<feature type="compositionally biased region" description="Polar residues" evidence="1">
    <location>
        <begin position="664"/>
        <end position="704"/>
    </location>
</feature>
<feature type="compositionally biased region" description="Pro residues" evidence="1">
    <location>
        <begin position="808"/>
        <end position="837"/>
    </location>
</feature>
<feature type="compositionally biased region" description="Polar residues" evidence="1">
    <location>
        <begin position="520"/>
        <end position="529"/>
    </location>
</feature>
<accession>A0ABR2UGW1</accession>
<feature type="compositionally biased region" description="Basic and acidic residues" evidence="1">
    <location>
        <begin position="731"/>
        <end position="742"/>
    </location>
</feature>
<proteinExistence type="predicted"/>
<keyword evidence="3" id="KW-1185">Reference proteome</keyword>
<dbReference type="Proteomes" id="UP001408356">
    <property type="component" value="Unassembled WGS sequence"/>
</dbReference>
<evidence type="ECO:0000313" key="3">
    <source>
        <dbReference type="Proteomes" id="UP001408356"/>
    </source>
</evidence>
<protein>
    <submittedName>
        <fullName evidence="2">Uncharacterized protein</fullName>
    </submittedName>
</protein>
<comment type="caution">
    <text evidence="2">The sequence shown here is derived from an EMBL/GenBank/DDBJ whole genome shotgun (WGS) entry which is preliminary data.</text>
</comment>
<evidence type="ECO:0000313" key="2">
    <source>
        <dbReference type="EMBL" id="KAK9413852.1"/>
    </source>
</evidence>
<evidence type="ECO:0000256" key="1">
    <source>
        <dbReference type="SAM" id="MobiDB-lite"/>
    </source>
</evidence>
<gene>
    <name evidence="2" type="ORF">SUNI508_11548</name>
</gene>
<feature type="compositionally biased region" description="Polar residues" evidence="1">
    <location>
        <begin position="604"/>
        <end position="616"/>
    </location>
</feature>
<feature type="compositionally biased region" description="Pro residues" evidence="1">
    <location>
        <begin position="847"/>
        <end position="862"/>
    </location>
</feature>
<organism evidence="2 3">
    <name type="scientific">Seiridium unicorne</name>
    <dbReference type="NCBI Taxonomy" id="138068"/>
    <lineage>
        <taxon>Eukaryota</taxon>
        <taxon>Fungi</taxon>
        <taxon>Dikarya</taxon>
        <taxon>Ascomycota</taxon>
        <taxon>Pezizomycotina</taxon>
        <taxon>Sordariomycetes</taxon>
        <taxon>Xylariomycetidae</taxon>
        <taxon>Amphisphaeriales</taxon>
        <taxon>Sporocadaceae</taxon>
        <taxon>Seiridium</taxon>
    </lineage>
</organism>
<feature type="compositionally biased region" description="Low complexity" evidence="1">
    <location>
        <begin position="743"/>
        <end position="757"/>
    </location>
</feature>
<feature type="compositionally biased region" description="Basic and acidic residues" evidence="1">
    <location>
        <begin position="181"/>
        <end position="191"/>
    </location>
</feature>